<evidence type="ECO:0000313" key="2">
    <source>
        <dbReference type="EMBL" id="TKV74025.1"/>
    </source>
</evidence>
<evidence type="ECO:0000313" key="3">
    <source>
        <dbReference type="Proteomes" id="UP000305095"/>
    </source>
</evidence>
<feature type="coiled-coil region" evidence="1">
    <location>
        <begin position="331"/>
        <end position="358"/>
    </location>
</feature>
<organism evidence="2 3">
    <name type="scientific">Bradyrhizobium elkanii</name>
    <dbReference type="NCBI Taxonomy" id="29448"/>
    <lineage>
        <taxon>Bacteria</taxon>
        <taxon>Pseudomonadati</taxon>
        <taxon>Pseudomonadota</taxon>
        <taxon>Alphaproteobacteria</taxon>
        <taxon>Hyphomicrobiales</taxon>
        <taxon>Nitrobacteraceae</taxon>
        <taxon>Bradyrhizobium</taxon>
    </lineage>
</organism>
<dbReference type="SUPFAM" id="SSF53474">
    <property type="entry name" value="alpha/beta-Hydrolases"/>
    <property type="match status" value="1"/>
</dbReference>
<comment type="caution">
    <text evidence="2">The sequence shown here is derived from an EMBL/GenBank/DDBJ whole genome shotgun (WGS) entry which is preliminary data.</text>
</comment>
<keyword evidence="1" id="KW-0175">Coiled coil</keyword>
<dbReference type="AlphaFoldDB" id="A0A4V6CWN9"/>
<dbReference type="RefSeq" id="WP_137483003.1">
    <property type="nucleotide sequence ID" value="NZ_SZZP01000028.1"/>
</dbReference>
<evidence type="ECO:0000256" key="1">
    <source>
        <dbReference type="SAM" id="Coils"/>
    </source>
</evidence>
<dbReference type="Gene3D" id="3.40.50.1820">
    <property type="entry name" value="alpha/beta hydrolase"/>
    <property type="match status" value="1"/>
</dbReference>
<accession>A0A4V6CWN9</accession>
<dbReference type="EMBL" id="SZZP01000028">
    <property type="protein sequence ID" value="TKV74025.1"/>
    <property type="molecule type" value="Genomic_DNA"/>
</dbReference>
<dbReference type="InterPro" id="IPR029058">
    <property type="entry name" value="AB_hydrolase_fold"/>
</dbReference>
<proteinExistence type="predicted"/>
<name>A0A4V6CWN9_BRAEL</name>
<reference evidence="2 3" key="1">
    <citation type="submission" date="2019-05" db="EMBL/GenBank/DDBJ databases">
        <title>Draft Genome of Bradyrhizobium elkanii strain SEMIA 938, Used in Commercial Inoculants for Lupinus spp. in Brazil.</title>
        <authorList>
            <person name="Hungria M."/>
            <person name="Delamuta J.R.M."/>
            <person name="Ribeiro R.A."/>
            <person name="Nogueira M.A."/>
        </authorList>
    </citation>
    <scope>NUCLEOTIDE SEQUENCE [LARGE SCALE GENOMIC DNA]</scope>
    <source>
        <strain evidence="2 3">Semia 938</strain>
    </source>
</reference>
<gene>
    <name evidence="2" type="ORF">FDV58_34025</name>
</gene>
<protein>
    <submittedName>
        <fullName evidence="2">Uncharacterized protein</fullName>
    </submittedName>
</protein>
<dbReference type="Proteomes" id="UP000305095">
    <property type="component" value="Unassembled WGS sequence"/>
</dbReference>
<sequence>MIVSGLDPKSGLPSQRFGQEELVAIAGGEFLVHARLQAGAPLVLFLPGGAHLARVAYGHPGARREDFLDHHLQACGLALLAISYPSSHPVFSRPDPFMTLSRWAAGVAEITANRVGQRPVLVAGWSMAGKGVLRLNRALKERGVDMTGFVSLCARPPWPGLSPRSPQGEPIRTDGLWDSSLYHGSTIAGLEEVNRLAGRTIINAEAHSIHYHGEGPLMLRGEVDRLGPDGRFTSVEAALADSEAFVFEQAPLCASISPTAPSDAEHALADAAIWSAIGLMGLLRNHLGGIDLNRLPPESWKRLRSLADEWPKAMNRTVEGGHYFFVGEAGAAATARALADLNRRMRAVTDELRAIKTRVPAARGEGSC</sequence>